<feature type="transmembrane region" description="Helical" evidence="11">
    <location>
        <begin position="626"/>
        <end position="645"/>
    </location>
</feature>
<feature type="domain" description="G-protein coupled receptors family 1 profile" evidence="13">
    <location>
        <begin position="395"/>
        <end position="685"/>
    </location>
</feature>
<dbReference type="GO" id="GO:0005886">
    <property type="term" value="C:plasma membrane"/>
    <property type="evidence" value="ECO:0007669"/>
    <property type="project" value="UniProtKB-SubCell"/>
</dbReference>
<keyword evidence="5 11" id="KW-1133">Transmembrane helix</keyword>
<comment type="subcellular location">
    <subcellularLocation>
        <location evidence="1">Cell membrane</location>
        <topology evidence="1">Multi-pass membrane protein</topology>
    </subcellularLocation>
</comment>
<dbReference type="InterPro" id="IPR000276">
    <property type="entry name" value="GPCR_Rhodpsn"/>
</dbReference>
<dbReference type="PRINTS" id="PR00237">
    <property type="entry name" value="GPCRRHODOPSN"/>
</dbReference>
<evidence type="ECO:0000256" key="5">
    <source>
        <dbReference type="ARBA" id="ARBA00022989"/>
    </source>
</evidence>
<keyword evidence="9" id="KW-0325">Glycoprotein</keyword>
<name>A0AAN8ZYE4_HALRR</name>
<feature type="transmembrane region" description="Helical" evidence="11">
    <location>
        <begin position="572"/>
        <end position="601"/>
    </location>
</feature>
<gene>
    <name evidence="14" type="ORF">SK128_019096</name>
</gene>
<dbReference type="PROSITE" id="PS50262">
    <property type="entry name" value="G_PROTEIN_RECEP_F1_2"/>
    <property type="match status" value="1"/>
</dbReference>
<evidence type="ECO:0000256" key="2">
    <source>
        <dbReference type="ARBA" id="ARBA00010663"/>
    </source>
</evidence>
<dbReference type="AlphaFoldDB" id="A0AAN8ZYE4"/>
<dbReference type="CDD" id="cd00637">
    <property type="entry name" value="7tm_classA_rhodopsin-like"/>
    <property type="match status" value="1"/>
</dbReference>
<evidence type="ECO:0000256" key="11">
    <source>
        <dbReference type="SAM" id="Phobius"/>
    </source>
</evidence>
<keyword evidence="4 11" id="KW-0812">Transmembrane</keyword>
<protein>
    <recommendedName>
        <fullName evidence="13">G-protein coupled receptors family 1 profile domain-containing protein</fullName>
    </recommendedName>
</protein>
<evidence type="ECO:0000313" key="15">
    <source>
        <dbReference type="Proteomes" id="UP001381693"/>
    </source>
</evidence>
<evidence type="ECO:0000256" key="3">
    <source>
        <dbReference type="ARBA" id="ARBA00022475"/>
    </source>
</evidence>
<feature type="transmembrane region" description="Helical" evidence="11">
    <location>
        <begin position="665"/>
        <end position="685"/>
    </location>
</feature>
<evidence type="ECO:0000256" key="1">
    <source>
        <dbReference type="ARBA" id="ARBA00004651"/>
    </source>
</evidence>
<evidence type="ECO:0000259" key="13">
    <source>
        <dbReference type="PROSITE" id="PS50262"/>
    </source>
</evidence>
<evidence type="ECO:0000256" key="4">
    <source>
        <dbReference type="ARBA" id="ARBA00022692"/>
    </source>
</evidence>
<reference evidence="14 15" key="1">
    <citation type="submission" date="2023-11" db="EMBL/GenBank/DDBJ databases">
        <title>Halocaridina rubra genome assembly.</title>
        <authorList>
            <person name="Smith C."/>
        </authorList>
    </citation>
    <scope>NUCLEOTIDE SEQUENCE [LARGE SCALE GENOMIC DNA]</scope>
    <source>
        <strain evidence="14">EP-1</strain>
        <tissue evidence="14">Whole</tissue>
    </source>
</reference>
<feature type="transmembrane region" description="Helical" evidence="11">
    <location>
        <begin position="485"/>
        <end position="506"/>
    </location>
</feature>
<dbReference type="SUPFAM" id="SSF81321">
    <property type="entry name" value="Family A G protein-coupled receptor-like"/>
    <property type="match status" value="1"/>
</dbReference>
<evidence type="ECO:0000256" key="9">
    <source>
        <dbReference type="ARBA" id="ARBA00023180"/>
    </source>
</evidence>
<dbReference type="PANTHER" id="PTHR24246">
    <property type="entry name" value="OLFACTORY RECEPTOR AND ADENOSINE RECEPTOR"/>
    <property type="match status" value="1"/>
</dbReference>
<proteinExistence type="inferred from homology"/>
<evidence type="ECO:0000256" key="12">
    <source>
        <dbReference type="SAM" id="SignalP"/>
    </source>
</evidence>
<evidence type="ECO:0000256" key="10">
    <source>
        <dbReference type="ARBA" id="ARBA00023224"/>
    </source>
</evidence>
<dbReference type="EMBL" id="JAXCGZ010013236">
    <property type="protein sequence ID" value="KAK7073221.1"/>
    <property type="molecule type" value="Genomic_DNA"/>
</dbReference>
<keyword evidence="7 11" id="KW-0472">Membrane</keyword>
<keyword evidence="12" id="KW-0732">Signal</keyword>
<comment type="similarity">
    <text evidence="2">Belongs to the G-protein coupled receptor 1 family.</text>
</comment>
<keyword evidence="3" id="KW-1003">Cell membrane</keyword>
<evidence type="ECO:0000256" key="6">
    <source>
        <dbReference type="ARBA" id="ARBA00023040"/>
    </source>
</evidence>
<accession>A0AAN8ZYE4</accession>
<evidence type="ECO:0000256" key="7">
    <source>
        <dbReference type="ARBA" id="ARBA00023136"/>
    </source>
</evidence>
<keyword evidence="8" id="KW-0675">Receptor</keyword>
<feature type="transmembrane region" description="Helical" evidence="11">
    <location>
        <begin position="418"/>
        <end position="437"/>
    </location>
</feature>
<evidence type="ECO:0000313" key="14">
    <source>
        <dbReference type="EMBL" id="KAK7073221.1"/>
    </source>
</evidence>
<feature type="signal peptide" evidence="12">
    <location>
        <begin position="1"/>
        <end position="20"/>
    </location>
</feature>
<dbReference type="GO" id="GO:0004930">
    <property type="term" value="F:G protein-coupled receptor activity"/>
    <property type="evidence" value="ECO:0007669"/>
    <property type="project" value="UniProtKB-KW"/>
</dbReference>
<sequence>MEIPSGTLLLLLMRFQAMQSAVVVLYNTEENLLRASTPSVLDFYEIAKNSDVQPTTYHLNLNNTEYISYKYESYEPNSINSNGINKTIVSSQHYVSFQKNISFTFSQNPNWTKILYNDFQSEMTSDTNLTENIHPHFNKTFLNDYVNYTCYNLSDYPNKVCIPEVNMQVFRNEMQLYDYIKTTLLKSAGIITVLKICRLTYIHLYGKILQLNEWVSGNTLYGVVYEELSIEVCLPLFHKLSHCSNETYFTRCIDGQNAMMFVHDHRHDAFDINTNSLDWNGTHLECFQKLFNGTYNIVELLANDIKVFLYPANNGCQNFSLALIMDRYNNFNHSLFITYNLYWPCCYANHYVVWEREPEAAGLNRDWSYLPIKCRAGEIFFVIFGGFVAVIGIFGNLLVIIVMLLGGHRNEASSFLRTSLSVSDFLICSTVVIPAFHNNVALINGYPNSLLQYHIDFIKSPKNSSINFRDFYERVTYTEEWFVDFHSHIMCMCAAVSIITMFVLSVERMILASMPLKYKVHFTLPRVRKVIIFSWVFGVITFSMLLYDGCPVINWYGWTKLTAVTPDAEKEFLAYMIISAFLLFLVFSTVILSVLSLLAFYREQAKVAAEWKSLNMRVTGNFKSENIYIAMSLVIIGLLNAFSAVPIGATNMYGYTNGEDITFPIMQYLFWWIFLAGSAANPFVYNMRSHLFKSDVAMIAIFSPHATHFCRYSQYAEEHGGGNVVLHPKRNEMHIKRKSRISKLWL</sequence>
<organism evidence="14 15">
    <name type="scientific">Halocaridina rubra</name>
    <name type="common">Hawaiian red shrimp</name>
    <dbReference type="NCBI Taxonomy" id="373956"/>
    <lineage>
        <taxon>Eukaryota</taxon>
        <taxon>Metazoa</taxon>
        <taxon>Ecdysozoa</taxon>
        <taxon>Arthropoda</taxon>
        <taxon>Crustacea</taxon>
        <taxon>Multicrustacea</taxon>
        <taxon>Malacostraca</taxon>
        <taxon>Eumalacostraca</taxon>
        <taxon>Eucarida</taxon>
        <taxon>Decapoda</taxon>
        <taxon>Pleocyemata</taxon>
        <taxon>Caridea</taxon>
        <taxon>Atyoidea</taxon>
        <taxon>Atyidae</taxon>
        <taxon>Halocaridina</taxon>
    </lineage>
</organism>
<dbReference type="PANTHER" id="PTHR24246:SF27">
    <property type="entry name" value="ADENOSINE RECEPTOR, ISOFORM A"/>
    <property type="match status" value="1"/>
</dbReference>
<dbReference type="Pfam" id="PF00001">
    <property type="entry name" value="7tm_1"/>
    <property type="match status" value="1"/>
</dbReference>
<keyword evidence="10" id="KW-0807">Transducer</keyword>
<feature type="transmembrane region" description="Helical" evidence="11">
    <location>
        <begin position="527"/>
        <end position="547"/>
    </location>
</feature>
<keyword evidence="15" id="KW-1185">Reference proteome</keyword>
<evidence type="ECO:0000256" key="8">
    <source>
        <dbReference type="ARBA" id="ARBA00023170"/>
    </source>
</evidence>
<dbReference type="Proteomes" id="UP001381693">
    <property type="component" value="Unassembled WGS sequence"/>
</dbReference>
<dbReference type="Gene3D" id="1.20.1070.10">
    <property type="entry name" value="Rhodopsin 7-helix transmembrane proteins"/>
    <property type="match status" value="1"/>
</dbReference>
<keyword evidence="6" id="KW-0297">G-protein coupled receptor</keyword>
<dbReference type="InterPro" id="IPR017452">
    <property type="entry name" value="GPCR_Rhodpsn_7TM"/>
</dbReference>
<feature type="transmembrane region" description="Helical" evidence="11">
    <location>
        <begin position="379"/>
        <end position="406"/>
    </location>
</feature>
<comment type="caution">
    <text evidence="14">The sequence shown here is derived from an EMBL/GenBank/DDBJ whole genome shotgun (WGS) entry which is preliminary data.</text>
</comment>
<feature type="chain" id="PRO_5043025885" description="G-protein coupled receptors family 1 profile domain-containing protein" evidence="12">
    <location>
        <begin position="21"/>
        <end position="746"/>
    </location>
</feature>